<name>A0A5C5UTP1_9CORY</name>
<dbReference type="InterPro" id="IPR025534">
    <property type="entry name" value="DUF4420"/>
</dbReference>
<organism evidence="1 2">
    <name type="scientific">Corynebacterium canis</name>
    <dbReference type="NCBI Taxonomy" id="679663"/>
    <lineage>
        <taxon>Bacteria</taxon>
        <taxon>Bacillati</taxon>
        <taxon>Actinomycetota</taxon>
        <taxon>Actinomycetes</taxon>
        <taxon>Mycobacteriales</taxon>
        <taxon>Corynebacteriaceae</taxon>
        <taxon>Corynebacterium</taxon>
    </lineage>
</organism>
<reference evidence="1 2" key="1">
    <citation type="submission" date="2019-08" db="EMBL/GenBank/DDBJ databases">
        <authorList>
            <person name="Lei W."/>
        </authorList>
    </citation>
    <scope>NUCLEOTIDE SEQUENCE [LARGE SCALE GENOMIC DNA]</scope>
    <source>
        <strain evidence="1 2">CCUG 58627</strain>
    </source>
</reference>
<evidence type="ECO:0000313" key="2">
    <source>
        <dbReference type="Proteomes" id="UP000320791"/>
    </source>
</evidence>
<dbReference type="AlphaFoldDB" id="A0A5C5UTP1"/>
<protein>
    <submittedName>
        <fullName evidence="1">PD-(D/E)XK motif protein</fullName>
    </submittedName>
</protein>
<keyword evidence="2" id="KW-1185">Reference proteome</keyword>
<dbReference type="EMBL" id="VOHM01000002">
    <property type="protein sequence ID" value="TWT28805.1"/>
    <property type="molecule type" value="Genomic_DNA"/>
</dbReference>
<dbReference type="Proteomes" id="UP000320791">
    <property type="component" value="Unassembled WGS sequence"/>
</dbReference>
<dbReference type="OrthoDB" id="4854145at2"/>
<evidence type="ECO:0000313" key="1">
    <source>
        <dbReference type="EMBL" id="TWT28805.1"/>
    </source>
</evidence>
<accession>A0A5C5UTP1</accession>
<proteinExistence type="predicted"/>
<dbReference type="Pfam" id="PF14390">
    <property type="entry name" value="DUF4420"/>
    <property type="match status" value="1"/>
</dbReference>
<sequence>MRKPGRRTKPWTTNLIAPNLWTIRGSRMRPVTEPRPLPSAELFQTLYTRAASGEKSPFTRLILPTGVLSAIGRISAFINDERGIGLQIPMTEEVAQKFSTDTRSPSLVLTRDTYRDQACALITLKEPALRSVFEVFCDDFLMKSMAQPEQAALTASALLKRWRNLFSASSAKVLTPEEETGLIAELEVLERLLQERGEIAFLRWTGPDKARHDFSFDDVSIECKATLQKDGLFITIHGISQLEPAHDIPLRLIVRKYESTPTGDITLPGLVDRIVKHPHVSGPELLNQLAEIGYSHSGEAREDNNRYRFCEQHTFDVTDEFPRLLQVGPSDRIQNIKYTIDLSSPSEIPGYRND</sequence>
<comment type="caution">
    <text evidence="1">The sequence shown here is derived from an EMBL/GenBank/DDBJ whole genome shotgun (WGS) entry which is preliminary data.</text>
</comment>
<gene>
    <name evidence="1" type="ORF">FRX94_01025</name>
</gene>